<reference evidence="3" key="1">
    <citation type="submission" date="2019-04" db="EMBL/GenBank/DDBJ databases">
        <title>Friends and foes A comparative genomics studyof 23 Aspergillus species from section Flavi.</title>
        <authorList>
            <consortium name="DOE Joint Genome Institute"/>
            <person name="Kjaerbolling I."/>
            <person name="Vesth T."/>
            <person name="Frisvad J.C."/>
            <person name="Nybo J.L."/>
            <person name="Theobald S."/>
            <person name="Kildgaard S."/>
            <person name="Isbrandt T."/>
            <person name="Kuo A."/>
            <person name="Sato A."/>
            <person name="Lyhne E.K."/>
            <person name="Kogle M.E."/>
            <person name="Wiebenga A."/>
            <person name="Kun R.S."/>
            <person name="Lubbers R.J."/>
            <person name="Makela M.R."/>
            <person name="Barry K."/>
            <person name="Chovatia M."/>
            <person name="Clum A."/>
            <person name="Daum C."/>
            <person name="Haridas S."/>
            <person name="He G."/>
            <person name="LaButti K."/>
            <person name="Lipzen A."/>
            <person name="Mondo S."/>
            <person name="Riley R."/>
            <person name="Salamov A."/>
            <person name="Simmons B.A."/>
            <person name="Magnuson J.K."/>
            <person name="Henrissat B."/>
            <person name="Mortensen U.H."/>
            <person name="Larsen T.O."/>
            <person name="Devries R.P."/>
            <person name="Grigoriev I.V."/>
            <person name="Machida M."/>
            <person name="Baker S.E."/>
            <person name="Andersen M.R."/>
        </authorList>
    </citation>
    <scope>NUCLEOTIDE SEQUENCE [LARGE SCALE GENOMIC DNA]</scope>
    <source>
        <strain evidence="3">CBS 130015</strain>
    </source>
</reference>
<dbReference type="Proteomes" id="UP000325433">
    <property type="component" value="Unassembled WGS sequence"/>
</dbReference>
<proteinExistence type="predicted"/>
<dbReference type="EMBL" id="ML738347">
    <property type="protein sequence ID" value="KAE8310991.1"/>
    <property type="molecule type" value="Genomic_DNA"/>
</dbReference>
<gene>
    <name evidence="2" type="ORF">BDV41DRAFT_543266</name>
</gene>
<name>A0A5N6VR75_9EURO</name>
<dbReference type="PROSITE" id="PS50181">
    <property type="entry name" value="FBOX"/>
    <property type="match status" value="1"/>
</dbReference>
<evidence type="ECO:0000313" key="2">
    <source>
        <dbReference type="EMBL" id="KAE8310991.1"/>
    </source>
</evidence>
<feature type="non-terminal residue" evidence="2">
    <location>
        <position position="61"/>
    </location>
</feature>
<sequence length="61" mass="7027">MLSNLPPNLTKMIVILLDKSDMCALARTSKHLYNATVPHLYKHLKIRMPCKNILSGIRDFF</sequence>
<evidence type="ECO:0000313" key="3">
    <source>
        <dbReference type="Proteomes" id="UP000325433"/>
    </source>
</evidence>
<evidence type="ECO:0000259" key="1">
    <source>
        <dbReference type="PROSITE" id="PS50181"/>
    </source>
</evidence>
<keyword evidence="3" id="KW-1185">Reference proteome</keyword>
<accession>A0A5N6VR75</accession>
<dbReference type="AlphaFoldDB" id="A0A5N6VR75"/>
<feature type="domain" description="F-box" evidence="1">
    <location>
        <begin position="1"/>
        <end position="44"/>
    </location>
</feature>
<protein>
    <recommendedName>
        <fullName evidence="1">F-box domain-containing protein</fullName>
    </recommendedName>
</protein>
<dbReference type="InterPro" id="IPR036047">
    <property type="entry name" value="F-box-like_dom_sf"/>
</dbReference>
<dbReference type="Pfam" id="PF12937">
    <property type="entry name" value="F-box-like"/>
    <property type="match status" value="1"/>
</dbReference>
<dbReference type="InterPro" id="IPR001810">
    <property type="entry name" value="F-box_dom"/>
</dbReference>
<organism evidence="2 3">
    <name type="scientific">Aspergillus transmontanensis</name>
    <dbReference type="NCBI Taxonomy" id="1034304"/>
    <lineage>
        <taxon>Eukaryota</taxon>
        <taxon>Fungi</taxon>
        <taxon>Dikarya</taxon>
        <taxon>Ascomycota</taxon>
        <taxon>Pezizomycotina</taxon>
        <taxon>Eurotiomycetes</taxon>
        <taxon>Eurotiomycetidae</taxon>
        <taxon>Eurotiales</taxon>
        <taxon>Aspergillaceae</taxon>
        <taxon>Aspergillus</taxon>
        <taxon>Aspergillus subgen. Circumdati</taxon>
    </lineage>
</organism>
<dbReference type="SUPFAM" id="SSF81383">
    <property type="entry name" value="F-box domain"/>
    <property type="match status" value="1"/>
</dbReference>